<keyword evidence="1" id="KW-1133">Transmembrane helix</keyword>
<protein>
    <recommendedName>
        <fullName evidence="4">Integral membrane protein</fullName>
    </recommendedName>
</protein>
<reference evidence="3" key="1">
    <citation type="submission" date="2017-05" db="EMBL/GenBank/DDBJ databases">
        <authorList>
            <person name="Papadimitriou K."/>
        </authorList>
    </citation>
    <scope>NUCLEOTIDE SEQUENCE [LARGE SCALE GENOMIC DNA]</scope>
    <source>
        <strain evidence="3">ACA-DC 3411</strain>
    </source>
</reference>
<feature type="transmembrane region" description="Helical" evidence="1">
    <location>
        <begin position="99"/>
        <end position="124"/>
    </location>
</feature>
<dbReference type="KEGG" id="lzy:LZ3411_2399"/>
<dbReference type="EMBL" id="LT854705">
    <property type="protein sequence ID" value="SMS15449.1"/>
    <property type="molecule type" value="Genomic_DNA"/>
</dbReference>
<evidence type="ECO:0000313" key="2">
    <source>
        <dbReference type="EMBL" id="SMS15449.1"/>
    </source>
</evidence>
<proteinExistence type="predicted"/>
<feature type="transmembrane region" description="Helical" evidence="1">
    <location>
        <begin position="73"/>
        <end position="93"/>
    </location>
</feature>
<dbReference type="RefSeq" id="WP_087742677.1">
    <property type="nucleotide sequence ID" value="NZ_LT854705.1"/>
</dbReference>
<keyword evidence="1" id="KW-0812">Transmembrane</keyword>
<evidence type="ECO:0000256" key="1">
    <source>
        <dbReference type="SAM" id="Phobius"/>
    </source>
</evidence>
<organism evidence="2 3">
    <name type="scientific">Levilactobacillus zymae</name>
    <dbReference type="NCBI Taxonomy" id="267363"/>
    <lineage>
        <taxon>Bacteria</taxon>
        <taxon>Bacillati</taxon>
        <taxon>Bacillota</taxon>
        <taxon>Bacilli</taxon>
        <taxon>Lactobacillales</taxon>
        <taxon>Lactobacillaceae</taxon>
        <taxon>Levilactobacillus</taxon>
    </lineage>
</organism>
<evidence type="ECO:0008006" key="4">
    <source>
        <dbReference type="Google" id="ProtNLM"/>
    </source>
</evidence>
<keyword evidence="1" id="KW-0472">Membrane</keyword>
<feature type="transmembrane region" description="Helical" evidence="1">
    <location>
        <begin position="32"/>
        <end position="52"/>
    </location>
</feature>
<dbReference type="Proteomes" id="UP000195412">
    <property type="component" value="Chromosome I"/>
</dbReference>
<evidence type="ECO:0000313" key="3">
    <source>
        <dbReference type="Proteomes" id="UP000195412"/>
    </source>
</evidence>
<sequence length="135" mass="14841">MGRKLKRWGPLTTGILLPVVNSVLQQNDGLGLRVGLALVMLVVNIYGALVISDPEHPLADYGWAKHRSNALEFCTYLGLEIAIFLGLIFWFPLTQSSGIIGTLAAFQFLYSLLVLLEAGFVKAIRARCPDGGRRR</sequence>
<gene>
    <name evidence="2" type="ORF">LZ3411_2399</name>
</gene>
<name>A0A1Y6JZS1_9LACO</name>
<dbReference type="AlphaFoldDB" id="A0A1Y6JZS1"/>
<accession>A0A1Y6JZS1</accession>